<evidence type="ECO:0000313" key="1">
    <source>
        <dbReference type="EMBL" id="AMD90271.1"/>
    </source>
</evidence>
<dbReference type="KEGG" id="dfi:AXF13_09135"/>
<keyword evidence="2" id="KW-1185">Reference proteome</keyword>
<dbReference type="Proteomes" id="UP000069241">
    <property type="component" value="Chromosome"/>
</dbReference>
<organism evidence="1 2">
    <name type="scientific">Desulfovibrio fairfieldensis</name>
    <dbReference type="NCBI Taxonomy" id="44742"/>
    <lineage>
        <taxon>Bacteria</taxon>
        <taxon>Pseudomonadati</taxon>
        <taxon>Thermodesulfobacteriota</taxon>
        <taxon>Desulfovibrionia</taxon>
        <taxon>Desulfovibrionales</taxon>
        <taxon>Desulfovibrionaceae</taxon>
        <taxon>Desulfovibrio</taxon>
    </lineage>
</organism>
<reference evidence="2" key="1">
    <citation type="submission" date="2016-02" db="EMBL/GenBank/DDBJ databases">
        <authorList>
            <person name="Holder M.E."/>
            <person name="Ajami N.J."/>
            <person name="Petrosino J.F."/>
        </authorList>
    </citation>
    <scope>NUCLEOTIDE SEQUENCE [LARGE SCALE GENOMIC DNA]</scope>
    <source>
        <strain evidence="2">CCUG 45958</strain>
    </source>
</reference>
<accession>A0A120KM41</accession>
<dbReference type="AlphaFoldDB" id="A0A120KM41"/>
<protein>
    <submittedName>
        <fullName evidence="1">Uncharacterized protein</fullName>
    </submittedName>
</protein>
<gene>
    <name evidence="1" type="ORF">AXF13_09135</name>
</gene>
<sequence length="95" mass="9985">MLSQDLESCAVSIGVLGGKVGEEEWAYLRMLRANLMAHAVQARRMELGLSVACAAAGLAEPSQTAPNPAPDKGGRCRVVPFPGPFQSCGKDDKAE</sequence>
<dbReference type="STRING" id="44742.AXF13_09135"/>
<proteinExistence type="predicted"/>
<dbReference type="EMBL" id="CP014229">
    <property type="protein sequence ID" value="AMD90271.1"/>
    <property type="molecule type" value="Genomic_DNA"/>
</dbReference>
<dbReference type="RefSeq" id="WP_062252768.1">
    <property type="nucleotide sequence ID" value="NZ_CP014229.1"/>
</dbReference>
<name>A0A120KM41_9BACT</name>
<evidence type="ECO:0000313" key="2">
    <source>
        <dbReference type="Proteomes" id="UP000069241"/>
    </source>
</evidence>